<protein>
    <recommendedName>
        <fullName evidence="11">ESAT-6 secretion machinery protein EssA</fullName>
    </recommendedName>
</protein>
<feature type="transmembrane region" description="Helical" evidence="7">
    <location>
        <begin position="143"/>
        <end position="162"/>
    </location>
</feature>
<feature type="chain" id="PRO_5045313083" description="ESAT-6 secretion machinery protein EssA" evidence="8">
    <location>
        <begin position="22"/>
        <end position="167"/>
    </location>
</feature>
<keyword evidence="8" id="KW-0732">Signal</keyword>
<gene>
    <name evidence="9" type="ORF">BACCIP111899_03726</name>
</gene>
<dbReference type="RefSeq" id="WP_230576438.1">
    <property type="nucleotide sequence ID" value="NZ_CAKJTI010000029.1"/>
</dbReference>
<dbReference type="Proteomes" id="UP000789423">
    <property type="component" value="Unassembled WGS sequence"/>
</dbReference>
<reference evidence="9 10" key="1">
    <citation type="submission" date="2021-10" db="EMBL/GenBank/DDBJ databases">
        <authorList>
            <person name="Criscuolo A."/>
        </authorList>
    </citation>
    <scope>NUCLEOTIDE SEQUENCE [LARGE SCALE GENOMIC DNA]</scope>
    <source>
        <strain evidence="10">CIP 111899</strain>
    </source>
</reference>
<feature type="signal peptide" evidence="8">
    <location>
        <begin position="1"/>
        <end position="21"/>
    </location>
</feature>
<evidence type="ECO:0000256" key="1">
    <source>
        <dbReference type="ARBA" id="ARBA00004162"/>
    </source>
</evidence>
<dbReference type="InterPro" id="IPR018920">
    <property type="entry name" value="EssA/YueC"/>
</dbReference>
<dbReference type="Pfam" id="PF10661">
    <property type="entry name" value="EssA"/>
    <property type="match status" value="1"/>
</dbReference>
<evidence type="ECO:0008006" key="11">
    <source>
        <dbReference type="Google" id="ProtNLM"/>
    </source>
</evidence>
<keyword evidence="4 7" id="KW-0812">Transmembrane</keyword>
<sequence length="167" mass="19130">MIKSRKVLVNLSLFLFLGSFAALPMRCAAESYLNDNGKMEFKVDRIEQTDQEKVNKGEQETELDKAGIELFNPKVEKEIEEKQKKEKKQMQELRESLFLNTKTNDDIKDTKESLFQKNYVAQMSSSETNNNQTTKETPISTTMTVLFIGGILFICSGIYIIIRKTGI</sequence>
<evidence type="ECO:0000256" key="4">
    <source>
        <dbReference type="ARBA" id="ARBA00022692"/>
    </source>
</evidence>
<proteinExistence type="inferred from homology"/>
<comment type="similarity">
    <text evidence="2">Belongs to the EssA family.</text>
</comment>
<keyword evidence="3" id="KW-1003">Cell membrane</keyword>
<evidence type="ECO:0000313" key="9">
    <source>
        <dbReference type="EMBL" id="CAG9614493.1"/>
    </source>
</evidence>
<dbReference type="NCBIfam" id="TIGR03927">
    <property type="entry name" value="T7SS_EssA_Firm"/>
    <property type="match status" value="1"/>
</dbReference>
<keyword evidence="10" id="KW-1185">Reference proteome</keyword>
<evidence type="ECO:0000313" key="10">
    <source>
        <dbReference type="Proteomes" id="UP000789423"/>
    </source>
</evidence>
<accession>A0ABN8A0B4</accession>
<keyword evidence="5 7" id="KW-1133">Transmembrane helix</keyword>
<evidence type="ECO:0000256" key="6">
    <source>
        <dbReference type="ARBA" id="ARBA00023136"/>
    </source>
</evidence>
<dbReference type="EMBL" id="CAKJTI010000029">
    <property type="protein sequence ID" value="CAG9614493.1"/>
    <property type="molecule type" value="Genomic_DNA"/>
</dbReference>
<keyword evidence="6 7" id="KW-0472">Membrane</keyword>
<dbReference type="InterPro" id="IPR034026">
    <property type="entry name" value="EssA"/>
</dbReference>
<evidence type="ECO:0000256" key="5">
    <source>
        <dbReference type="ARBA" id="ARBA00022989"/>
    </source>
</evidence>
<evidence type="ECO:0000256" key="7">
    <source>
        <dbReference type="SAM" id="Phobius"/>
    </source>
</evidence>
<evidence type="ECO:0000256" key="3">
    <source>
        <dbReference type="ARBA" id="ARBA00022475"/>
    </source>
</evidence>
<organism evidence="9 10">
    <name type="scientific">Bacillus rhizoplanae</name>
    <dbReference type="NCBI Taxonomy" id="2880966"/>
    <lineage>
        <taxon>Bacteria</taxon>
        <taxon>Bacillati</taxon>
        <taxon>Bacillota</taxon>
        <taxon>Bacilli</taxon>
        <taxon>Bacillales</taxon>
        <taxon>Bacillaceae</taxon>
        <taxon>Bacillus</taxon>
    </lineage>
</organism>
<comment type="subcellular location">
    <subcellularLocation>
        <location evidence="1">Cell membrane</location>
        <topology evidence="1">Single-pass membrane protein</topology>
    </subcellularLocation>
</comment>
<comment type="caution">
    <text evidence="9">The sequence shown here is derived from an EMBL/GenBank/DDBJ whole genome shotgun (WGS) entry which is preliminary data.</text>
</comment>
<evidence type="ECO:0000256" key="8">
    <source>
        <dbReference type="SAM" id="SignalP"/>
    </source>
</evidence>
<name>A0ABN8A0B4_9BACI</name>
<evidence type="ECO:0000256" key="2">
    <source>
        <dbReference type="ARBA" id="ARBA00008570"/>
    </source>
</evidence>